<dbReference type="Pfam" id="PF10000">
    <property type="entry name" value="ACT_3"/>
    <property type="match status" value="1"/>
</dbReference>
<sequence length="134" mass="15091">MSGETSLKILLQQMKPELHLGEYIFTNVENTEHISRSDILCEFKETEGTTIIIERKKADALGLKYDQITSWITLKVHSSLQAVGFTAAFSTALTKENIACNVIAGYYHDHIFVHHTDAEKAIAILNRLSENQMP</sequence>
<dbReference type="Proteomes" id="UP000886191">
    <property type="component" value="Unassembled WGS sequence"/>
</dbReference>
<dbReference type="EMBL" id="DRGL01000051">
    <property type="protein sequence ID" value="HEA22126.1"/>
    <property type="molecule type" value="Genomic_DNA"/>
</dbReference>
<accession>A0A831VPL9</accession>
<evidence type="ECO:0000259" key="2">
    <source>
        <dbReference type="Pfam" id="PF13840"/>
    </source>
</evidence>
<dbReference type="SUPFAM" id="SSF55021">
    <property type="entry name" value="ACT-like"/>
    <property type="match status" value="2"/>
</dbReference>
<dbReference type="PANTHER" id="PTHR39199">
    <property type="entry name" value="BLR5128 PROTEIN"/>
    <property type="match status" value="1"/>
</dbReference>
<protein>
    <submittedName>
        <fullName evidence="3">ACT domain-containing protein</fullName>
    </submittedName>
</protein>
<evidence type="ECO:0000313" key="3">
    <source>
        <dbReference type="EMBL" id="HEA22126.1"/>
    </source>
</evidence>
<dbReference type="AlphaFoldDB" id="A0A831VPL9"/>
<gene>
    <name evidence="3" type="ORF">ENH87_14570</name>
</gene>
<evidence type="ECO:0000259" key="1">
    <source>
        <dbReference type="Pfam" id="PF10000"/>
    </source>
</evidence>
<comment type="caution">
    <text evidence="3">The sequence shown here is derived from an EMBL/GenBank/DDBJ whole genome shotgun (WGS) entry which is preliminary data.</text>
</comment>
<dbReference type="InterPro" id="IPR018717">
    <property type="entry name" value="DUF2241"/>
</dbReference>
<name>A0A831VPL9_9FLAO</name>
<dbReference type="InterPro" id="IPR045865">
    <property type="entry name" value="ACT-like_dom_sf"/>
</dbReference>
<dbReference type="Pfam" id="PF13840">
    <property type="entry name" value="ACT_7"/>
    <property type="match status" value="1"/>
</dbReference>
<organism evidence="3">
    <name type="scientific">Pricia antarctica</name>
    <dbReference type="NCBI Taxonomy" id="641691"/>
    <lineage>
        <taxon>Bacteria</taxon>
        <taxon>Pseudomonadati</taxon>
        <taxon>Bacteroidota</taxon>
        <taxon>Flavobacteriia</taxon>
        <taxon>Flavobacteriales</taxon>
        <taxon>Flavobacteriaceae</taxon>
        <taxon>Pricia</taxon>
    </lineage>
</organism>
<reference evidence="3" key="1">
    <citation type="journal article" date="2020" name="mSystems">
        <title>Genome- and Community-Level Interaction Insights into Carbon Utilization and Element Cycling Functions of Hydrothermarchaeota in Hydrothermal Sediment.</title>
        <authorList>
            <person name="Zhou Z."/>
            <person name="Liu Y."/>
            <person name="Xu W."/>
            <person name="Pan J."/>
            <person name="Luo Z.H."/>
            <person name="Li M."/>
        </authorList>
    </citation>
    <scope>NUCLEOTIDE SEQUENCE [LARGE SCALE GENOMIC DNA]</scope>
    <source>
        <strain evidence="3">HyVt-345</strain>
    </source>
</reference>
<dbReference type="InterPro" id="IPR027795">
    <property type="entry name" value="CASTOR_ACT_dom"/>
</dbReference>
<dbReference type="PANTHER" id="PTHR39199:SF1">
    <property type="entry name" value="BLR5128 PROTEIN"/>
    <property type="match status" value="1"/>
</dbReference>
<feature type="domain" description="CASTOR ACT" evidence="2">
    <location>
        <begin position="70"/>
        <end position="126"/>
    </location>
</feature>
<feature type="domain" description="DUF2241" evidence="1">
    <location>
        <begin position="2"/>
        <end position="68"/>
    </location>
</feature>
<proteinExistence type="predicted"/>
<dbReference type="Gene3D" id="3.30.2130.10">
    <property type="entry name" value="VC0802-like"/>
    <property type="match status" value="1"/>
</dbReference>